<reference evidence="2 3" key="1">
    <citation type="submission" date="2019-07" db="EMBL/GenBank/DDBJ databases">
        <authorList>
            <person name="Jastrzebski P J."/>
            <person name="Paukszto L."/>
            <person name="Jastrzebski P J."/>
        </authorList>
    </citation>
    <scope>NUCLEOTIDE SEQUENCE [LARGE SCALE GENOMIC DNA]</scope>
    <source>
        <strain evidence="2 3">WMS-il1</strain>
    </source>
</reference>
<gene>
    <name evidence="2" type="ORF">WMSIL1_LOCUS10379</name>
</gene>
<accession>A0A564YXN3</accession>
<feature type="region of interest" description="Disordered" evidence="1">
    <location>
        <begin position="107"/>
        <end position="140"/>
    </location>
</feature>
<feature type="compositionally biased region" description="Basic and acidic residues" evidence="1">
    <location>
        <begin position="16"/>
        <end position="26"/>
    </location>
</feature>
<name>A0A564YXN3_HYMDI</name>
<dbReference type="InterPro" id="IPR039905">
    <property type="entry name" value="CD2BP2/Lin1"/>
</dbReference>
<feature type="compositionally biased region" description="Basic and acidic residues" evidence="1">
    <location>
        <begin position="271"/>
        <end position="280"/>
    </location>
</feature>
<evidence type="ECO:0000313" key="2">
    <source>
        <dbReference type="EMBL" id="VUZ51483.1"/>
    </source>
</evidence>
<feature type="compositionally biased region" description="Basic and acidic residues" evidence="1">
    <location>
        <begin position="107"/>
        <end position="116"/>
    </location>
</feature>
<dbReference type="GO" id="GO:0005682">
    <property type="term" value="C:U5 snRNP"/>
    <property type="evidence" value="ECO:0007669"/>
    <property type="project" value="InterPro"/>
</dbReference>
<evidence type="ECO:0000313" key="3">
    <source>
        <dbReference type="Proteomes" id="UP000321570"/>
    </source>
</evidence>
<protein>
    <recommendedName>
        <fullName evidence="4">GYF domain-containing protein</fullName>
    </recommendedName>
</protein>
<organism evidence="2 3">
    <name type="scientific">Hymenolepis diminuta</name>
    <name type="common">Rat tapeworm</name>
    <dbReference type="NCBI Taxonomy" id="6216"/>
    <lineage>
        <taxon>Eukaryota</taxon>
        <taxon>Metazoa</taxon>
        <taxon>Spiralia</taxon>
        <taxon>Lophotrochozoa</taxon>
        <taxon>Platyhelminthes</taxon>
        <taxon>Cestoda</taxon>
        <taxon>Eucestoda</taxon>
        <taxon>Cyclophyllidea</taxon>
        <taxon>Hymenolepididae</taxon>
        <taxon>Hymenolepis</taxon>
    </lineage>
</organism>
<dbReference type="EMBL" id="CABIJS010000444">
    <property type="protein sequence ID" value="VUZ51483.1"/>
    <property type="molecule type" value="Genomic_DNA"/>
</dbReference>
<feature type="region of interest" description="Disordered" evidence="1">
    <location>
        <begin position="1"/>
        <end position="59"/>
    </location>
</feature>
<feature type="compositionally biased region" description="Basic and acidic residues" evidence="1">
    <location>
        <begin position="174"/>
        <end position="186"/>
    </location>
</feature>
<dbReference type="AlphaFoldDB" id="A0A564YXN3"/>
<keyword evidence="3" id="KW-1185">Reference proteome</keyword>
<dbReference type="InterPro" id="IPR035445">
    <property type="entry name" value="GYF-like_dom_sf"/>
</dbReference>
<dbReference type="Gene3D" id="3.30.1490.40">
    <property type="match status" value="1"/>
</dbReference>
<dbReference type="PANTHER" id="PTHR13138">
    <property type="entry name" value="PROTEIN LIN1"/>
    <property type="match status" value="1"/>
</dbReference>
<dbReference type="PANTHER" id="PTHR13138:SF3">
    <property type="entry name" value="CD2 ANTIGEN CYTOPLASMIC TAIL-BINDING PROTEIN 2"/>
    <property type="match status" value="1"/>
</dbReference>
<evidence type="ECO:0008006" key="4">
    <source>
        <dbReference type="Google" id="ProtNLM"/>
    </source>
</evidence>
<feature type="region of interest" description="Disordered" evidence="1">
    <location>
        <begin position="239"/>
        <end position="302"/>
    </location>
</feature>
<feature type="region of interest" description="Disordered" evidence="1">
    <location>
        <begin position="164"/>
        <end position="203"/>
    </location>
</feature>
<sequence>MKRHADSLDGDENGQENEKKSKHTLESDEEIDEDEKGGRMDEAELKIGQEPETIGHDGDIVITPFNMREELEEDGHFDASGTFIFKKTNEAGDNWLEDIDWSEVRRHEEQSDKIGDTARSTPAVNAVAEEEALPEATTEQQTDLYQQIASFLQPGETVLRALRRLGPTKSTTQRQRERNWIRRKDGTTATNAAKKIQTPEEAAKAETFAKLTELANDLLGSGDFDIYQKTKEVLEDVVTTRNQRNDDESELDALGAAIDSEPDLEPSNGDGEEKTLESPPKKWLVKRAKSAESDAEIEGPYEESVLREWLNAKPSHASEIFVKRQDVKDEEFRQLSAVDFSK</sequence>
<dbReference type="Proteomes" id="UP000321570">
    <property type="component" value="Unassembled WGS sequence"/>
</dbReference>
<proteinExistence type="predicted"/>
<feature type="compositionally biased region" description="Basic and acidic residues" evidence="1">
    <location>
        <begin position="36"/>
        <end position="59"/>
    </location>
</feature>
<evidence type="ECO:0000256" key="1">
    <source>
        <dbReference type="SAM" id="MobiDB-lite"/>
    </source>
</evidence>